<dbReference type="EMBL" id="KI963936">
    <property type="protein sequence ID" value="EUC48923.1"/>
    <property type="molecule type" value="Genomic_DNA"/>
</dbReference>
<feature type="region of interest" description="Disordered" evidence="1">
    <location>
        <begin position="1"/>
        <end position="45"/>
    </location>
</feature>
<organism evidence="2 3">
    <name type="scientific">Bipolaris oryzae ATCC 44560</name>
    <dbReference type="NCBI Taxonomy" id="930090"/>
    <lineage>
        <taxon>Eukaryota</taxon>
        <taxon>Fungi</taxon>
        <taxon>Dikarya</taxon>
        <taxon>Ascomycota</taxon>
        <taxon>Pezizomycotina</taxon>
        <taxon>Dothideomycetes</taxon>
        <taxon>Pleosporomycetidae</taxon>
        <taxon>Pleosporales</taxon>
        <taxon>Pleosporineae</taxon>
        <taxon>Pleosporaceae</taxon>
        <taxon>Bipolaris</taxon>
    </lineage>
</organism>
<feature type="region of interest" description="Disordered" evidence="1">
    <location>
        <begin position="61"/>
        <end position="94"/>
    </location>
</feature>
<evidence type="ECO:0000256" key="1">
    <source>
        <dbReference type="SAM" id="MobiDB-lite"/>
    </source>
</evidence>
<dbReference type="RefSeq" id="XP_007684502.1">
    <property type="nucleotide sequence ID" value="XM_007686312.1"/>
</dbReference>
<dbReference type="AlphaFoldDB" id="W6ZGA7"/>
<name>W6ZGA7_COCMI</name>
<dbReference type="Pfam" id="PF11951">
    <property type="entry name" value="Fungal_trans_2"/>
    <property type="match status" value="1"/>
</dbReference>
<evidence type="ECO:0000313" key="2">
    <source>
        <dbReference type="EMBL" id="EUC48923.1"/>
    </source>
</evidence>
<dbReference type="PANTHER" id="PTHR37540">
    <property type="entry name" value="TRANSCRIPTION FACTOR (ACR-2), PUTATIVE-RELATED-RELATED"/>
    <property type="match status" value="1"/>
</dbReference>
<accession>W6ZGA7</accession>
<dbReference type="STRING" id="930090.W6ZGA7"/>
<dbReference type="eggNOG" id="ENOG502SIPI">
    <property type="taxonomic scope" value="Eukaryota"/>
</dbReference>
<reference evidence="2 3" key="1">
    <citation type="journal article" date="2013" name="PLoS Genet.">
        <title>Comparative genome structure, secondary metabolite, and effector coding capacity across Cochliobolus pathogens.</title>
        <authorList>
            <person name="Condon B.J."/>
            <person name="Leng Y."/>
            <person name="Wu D."/>
            <person name="Bushley K.E."/>
            <person name="Ohm R.A."/>
            <person name="Otillar R."/>
            <person name="Martin J."/>
            <person name="Schackwitz W."/>
            <person name="Grimwood J."/>
            <person name="MohdZainudin N."/>
            <person name="Xue C."/>
            <person name="Wang R."/>
            <person name="Manning V.A."/>
            <person name="Dhillon B."/>
            <person name="Tu Z.J."/>
            <person name="Steffenson B.J."/>
            <person name="Salamov A."/>
            <person name="Sun H."/>
            <person name="Lowry S."/>
            <person name="LaButti K."/>
            <person name="Han J."/>
            <person name="Copeland A."/>
            <person name="Lindquist E."/>
            <person name="Barry K."/>
            <person name="Schmutz J."/>
            <person name="Baker S.E."/>
            <person name="Ciuffetti L.M."/>
            <person name="Grigoriev I.V."/>
            <person name="Zhong S."/>
            <person name="Turgeon B.G."/>
        </authorList>
    </citation>
    <scope>NUCLEOTIDE SEQUENCE [LARGE SCALE GENOMIC DNA]</scope>
    <source>
        <strain evidence="2 3">ATCC 44560</strain>
    </source>
</reference>
<dbReference type="Proteomes" id="UP000054032">
    <property type="component" value="Unassembled WGS sequence"/>
</dbReference>
<protein>
    <recommendedName>
        <fullName evidence="4">Transcription factor domain-containing protein</fullName>
    </recommendedName>
</protein>
<dbReference type="OrthoDB" id="415825at2759"/>
<dbReference type="KEGG" id="bor:COCMIDRAFT_23301"/>
<evidence type="ECO:0008006" key="4">
    <source>
        <dbReference type="Google" id="ProtNLM"/>
    </source>
</evidence>
<keyword evidence="3" id="KW-1185">Reference proteome</keyword>
<dbReference type="HOGENOM" id="CLU_021538_0_0_1"/>
<dbReference type="PANTHER" id="PTHR37540:SF5">
    <property type="entry name" value="TRANSCRIPTION FACTOR DOMAIN-CONTAINING PROTEIN"/>
    <property type="match status" value="1"/>
</dbReference>
<dbReference type="InterPro" id="IPR021858">
    <property type="entry name" value="Fun_TF"/>
</dbReference>
<sequence>MAPTSKQFNAATSMSHKPHQRLFRENHVKKQATRRRGQRDGPLRLQLRFLTATDPSYFRNDETRRSVRSHAMSYHRNKPRKEARLPEECSEVPATKEPAALGEHVLQNGRNHGNASVELEDSLQQQHGNETSPITRRHAHDSITLEHMPRSNRQLSATRALLTLTSPKANSNDCDYVESQEERILRLFTAQVTTMCQIGDGVDPFRALPSFRNPEVNSLFLKRHCIRTFASDSFHVKWLPVMLSDREVMLSSAILASVWLDMHSEIPDESKQTRLLKDEIIGMVNKRLRKKSTRSSDSTIMVVLHLLMGEISGSNEKALRVHERGIAELLQHRGGLQCLGNEILAETCTAVCYHGDLICEAEPLPDLATDLPVVNPPTIDGVEIPESPIFCPRTQFTTIASDSHCSTSTRDLLRDMRDLTDLFISQEAAPETVHNTCKIDAAYWEQRDAEYSSRIIAIRKRLTRLPSAHVPDLPTSNDWIFEACRITALIYTASVMLLLPFSTTADPCRNPLVSESEAFNCPGSGASYLNTHLSEALFKALRRTAVADVWDKMSGVLYWVSTVGAAATRSSVGDDVDAKWVRRYLVIYSTRTMVKLVFDHAKPIVVSQKKLLKIQQLISRHDGRGVENVT</sequence>
<proteinExistence type="predicted"/>
<dbReference type="GeneID" id="19120412"/>
<gene>
    <name evidence="2" type="ORF">COCMIDRAFT_23301</name>
</gene>
<feature type="compositionally biased region" description="Polar residues" evidence="1">
    <location>
        <begin position="1"/>
        <end position="15"/>
    </location>
</feature>
<evidence type="ECO:0000313" key="3">
    <source>
        <dbReference type="Proteomes" id="UP000054032"/>
    </source>
</evidence>